<comment type="caution">
    <text evidence="3">The sequence shown here is derived from an EMBL/GenBank/DDBJ whole genome shotgun (WGS) entry which is preliminary data.</text>
</comment>
<sequence length="334" mass="34809">MFREAAEAASVVASQFVANRDVLAGLAADLRLRPPAFVATCARGSSDHAATYAKALFETQLGVVTASVSPSIGSVYRVPQRLGDALFIAISQSGRSPDLLRNAEAARAAGARVVALVNVEDSPLAALADVVVPLHAGPERSVAATKSYLASLSALLQLVALWSDDFALLDALERLPNAMRAAWDCDWSPAGEGLAGAHNLFVLGRGLGLGAAQEAALKFKETCGLHAEAYSSAEVKHGPMALVGPGFPVLILDQPDETGTGTRALAREFRARGAQVWLASCGGEADLPVPPAPHAACAPLLLVQSFYRMVNALSLARGHDPDTPPHLNKVTETV</sequence>
<dbReference type="CDD" id="cd05009">
    <property type="entry name" value="SIS_GlmS_GlmD_2"/>
    <property type="match status" value="1"/>
</dbReference>
<dbReference type="InterPro" id="IPR035490">
    <property type="entry name" value="GlmS/FrlB_SIS"/>
</dbReference>
<dbReference type="InterPro" id="IPR046348">
    <property type="entry name" value="SIS_dom_sf"/>
</dbReference>
<feature type="domain" description="SIS" evidence="2">
    <location>
        <begin position="27"/>
        <end position="174"/>
    </location>
</feature>
<keyword evidence="4" id="KW-1185">Reference proteome</keyword>
<dbReference type="SUPFAM" id="SSF53697">
    <property type="entry name" value="SIS domain"/>
    <property type="match status" value="1"/>
</dbReference>
<organism evidence="3 4">
    <name type="scientific">Luteimonas viscosa</name>
    <dbReference type="NCBI Taxonomy" id="1132694"/>
    <lineage>
        <taxon>Bacteria</taxon>
        <taxon>Pseudomonadati</taxon>
        <taxon>Pseudomonadota</taxon>
        <taxon>Gammaproteobacteria</taxon>
        <taxon>Lysobacterales</taxon>
        <taxon>Lysobacteraceae</taxon>
        <taxon>Luteimonas</taxon>
    </lineage>
</organism>
<dbReference type="Proteomes" id="UP000324973">
    <property type="component" value="Unassembled WGS sequence"/>
</dbReference>
<name>A0A5D4XXD7_9GAMM</name>
<dbReference type="Pfam" id="PF01380">
    <property type="entry name" value="SIS"/>
    <property type="match status" value="2"/>
</dbReference>
<reference evidence="3 4" key="1">
    <citation type="submission" date="2019-08" db="EMBL/GenBank/DDBJ databases">
        <title>Luteimonas viscosus sp. nov., isolated from soil of a sunflower field.</title>
        <authorList>
            <person name="Jianli Z."/>
            <person name="Ying Z."/>
        </authorList>
    </citation>
    <scope>NUCLEOTIDE SEQUENCE [LARGE SCALE GENOMIC DNA]</scope>
    <source>
        <strain evidence="3 4">XBU10</strain>
    </source>
</reference>
<dbReference type="GO" id="GO:1901135">
    <property type="term" value="P:carbohydrate derivative metabolic process"/>
    <property type="evidence" value="ECO:0007669"/>
    <property type="project" value="InterPro"/>
</dbReference>
<dbReference type="GO" id="GO:0097367">
    <property type="term" value="F:carbohydrate derivative binding"/>
    <property type="evidence" value="ECO:0007669"/>
    <property type="project" value="InterPro"/>
</dbReference>
<proteinExistence type="predicted"/>
<evidence type="ECO:0000256" key="1">
    <source>
        <dbReference type="ARBA" id="ARBA00022737"/>
    </source>
</evidence>
<evidence type="ECO:0000313" key="3">
    <source>
        <dbReference type="EMBL" id="TYT27590.1"/>
    </source>
</evidence>
<dbReference type="AlphaFoldDB" id="A0A5D4XXD7"/>
<dbReference type="InterPro" id="IPR001347">
    <property type="entry name" value="SIS_dom"/>
</dbReference>
<protein>
    <submittedName>
        <fullName evidence="3">SIS domain-containing protein</fullName>
    </submittedName>
</protein>
<dbReference type="PANTHER" id="PTHR10937">
    <property type="entry name" value="GLUCOSAMINE--FRUCTOSE-6-PHOSPHATE AMINOTRANSFERASE, ISOMERIZING"/>
    <property type="match status" value="1"/>
</dbReference>
<dbReference type="PANTHER" id="PTHR10937:SF8">
    <property type="entry name" value="AMINOTRANSFERASE-RELATED"/>
    <property type="match status" value="1"/>
</dbReference>
<dbReference type="EMBL" id="VTFT01000001">
    <property type="protein sequence ID" value="TYT27590.1"/>
    <property type="molecule type" value="Genomic_DNA"/>
</dbReference>
<dbReference type="InterPro" id="IPR035466">
    <property type="entry name" value="GlmS/AgaS_SIS"/>
</dbReference>
<dbReference type="CDD" id="cd05008">
    <property type="entry name" value="SIS_GlmS_GlmD_1"/>
    <property type="match status" value="1"/>
</dbReference>
<feature type="domain" description="SIS" evidence="2">
    <location>
        <begin position="190"/>
        <end position="324"/>
    </location>
</feature>
<dbReference type="OrthoDB" id="9761808at2"/>
<evidence type="ECO:0000313" key="4">
    <source>
        <dbReference type="Proteomes" id="UP000324973"/>
    </source>
</evidence>
<keyword evidence="1" id="KW-0677">Repeat</keyword>
<gene>
    <name evidence="3" type="ORF">FZO89_11020</name>
</gene>
<accession>A0A5D4XXD7</accession>
<evidence type="ECO:0000259" key="2">
    <source>
        <dbReference type="PROSITE" id="PS51464"/>
    </source>
</evidence>
<dbReference type="PROSITE" id="PS51464">
    <property type="entry name" value="SIS"/>
    <property type="match status" value="2"/>
</dbReference>
<dbReference type="Gene3D" id="3.40.50.10490">
    <property type="entry name" value="Glucose-6-phosphate isomerase like protein, domain 1"/>
    <property type="match status" value="2"/>
</dbReference>